<proteinExistence type="predicted"/>
<protein>
    <submittedName>
        <fullName evidence="1">Uncharacterized protein</fullName>
    </submittedName>
</protein>
<dbReference type="GO" id="GO:0006048">
    <property type="term" value="P:UDP-N-acetylglucosamine biosynthetic process"/>
    <property type="evidence" value="ECO:0007669"/>
    <property type="project" value="UniProtKB-UniPathway"/>
</dbReference>
<accession>A0A5N6QBA5</accession>
<keyword evidence="2" id="KW-1185">Reference proteome</keyword>
<dbReference type="Proteomes" id="UP000327013">
    <property type="component" value="Chromosome 1"/>
</dbReference>
<evidence type="ECO:0000313" key="1">
    <source>
        <dbReference type="EMBL" id="KAE7996455.1"/>
    </source>
</evidence>
<dbReference type="UniPathway" id="UPA00113">
    <property type="reaction ID" value="UER00529"/>
</dbReference>
<organism evidence="1 2">
    <name type="scientific">Carpinus fangiana</name>
    <dbReference type="NCBI Taxonomy" id="176857"/>
    <lineage>
        <taxon>Eukaryota</taxon>
        <taxon>Viridiplantae</taxon>
        <taxon>Streptophyta</taxon>
        <taxon>Embryophyta</taxon>
        <taxon>Tracheophyta</taxon>
        <taxon>Spermatophyta</taxon>
        <taxon>Magnoliopsida</taxon>
        <taxon>eudicotyledons</taxon>
        <taxon>Gunneridae</taxon>
        <taxon>Pentapetalae</taxon>
        <taxon>rosids</taxon>
        <taxon>fabids</taxon>
        <taxon>Fagales</taxon>
        <taxon>Betulaceae</taxon>
        <taxon>Carpinus</taxon>
    </lineage>
</organism>
<dbReference type="Gene3D" id="3.40.630.30">
    <property type="match status" value="1"/>
</dbReference>
<reference evidence="1 2" key="1">
    <citation type="submission" date="2019-06" db="EMBL/GenBank/DDBJ databases">
        <title>A chromosomal-level reference genome of Carpinus fangiana (Coryloideae, Betulaceae).</title>
        <authorList>
            <person name="Yang X."/>
            <person name="Wang Z."/>
            <person name="Zhang L."/>
            <person name="Hao G."/>
            <person name="Liu J."/>
            <person name="Yang Y."/>
        </authorList>
    </citation>
    <scope>NUCLEOTIDE SEQUENCE [LARGE SCALE GENOMIC DNA]</scope>
    <source>
        <strain evidence="1">Cfa_2016G</strain>
        <tissue evidence="1">Leaf</tissue>
    </source>
</reference>
<evidence type="ECO:0000313" key="2">
    <source>
        <dbReference type="Proteomes" id="UP000327013"/>
    </source>
</evidence>
<dbReference type="AlphaFoldDB" id="A0A5N6QBA5"/>
<dbReference type="OrthoDB" id="2744543at2759"/>
<dbReference type="EMBL" id="CM017321">
    <property type="protein sequence ID" value="KAE7996455.1"/>
    <property type="molecule type" value="Genomic_DNA"/>
</dbReference>
<sequence length="188" mass="20993">MEVVVSRSLQQIQQGYPSKCMELRWVSRRKSGIDKEKMVLLKKPLTPPALFPIYISTNPSHINLEELRDLYSASNHSCHRFPNYVGSEGIVEPVNIHKLRVALSHSSVVVSVFCKPSDVLFSTKPSSSEPSEDPIKLLSLGQLVQKVMPVTPFNGQLVGFGRAVSDFGLTASIYDIMVCPDCYFQHDN</sequence>
<name>A0A5N6QBA5_9ROSI</name>
<gene>
    <name evidence="1" type="ORF">FH972_001178</name>
</gene>